<gene>
    <name evidence="1" type="ORF">SAMN02799620_03210</name>
</gene>
<sequence>MAEYEEHHLDPVVVEMRDVEHAGLVVQEPHPEWPGNAAPEAEQLAWNAGYAGMYLGAPISVTVLTHTDGRVTYGFSFHYVDRRTGTPQISRTPTGFTFGQANIWLDGAQRAARFLRHTQT</sequence>
<evidence type="ECO:0000313" key="1">
    <source>
        <dbReference type="EMBL" id="SCX22201.1"/>
    </source>
</evidence>
<evidence type="ECO:0000313" key="2">
    <source>
        <dbReference type="Proteomes" id="UP000199707"/>
    </source>
</evidence>
<dbReference type="Proteomes" id="UP000199707">
    <property type="component" value="Unassembled WGS sequence"/>
</dbReference>
<dbReference type="RefSeq" id="WP_090358584.1">
    <property type="nucleotide sequence ID" value="NZ_FMUB01000006.1"/>
</dbReference>
<dbReference type="AlphaFoldDB" id="A0A1G4WFU9"/>
<accession>A0A1G4WFU9</accession>
<reference evidence="2" key="1">
    <citation type="submission" date="2016-10" db="EMBL/GenBank/DDBJ databases">
        <authorList>
            <person name="Varghese N."/>
            <person name="Submissions S."/>
        </authorList>
    </citation>
    <scope>NUCLEOTIDE SEQUENCE [LARGE SCALE GENOMIC DNA]</scope>
    <source>
        <strain evidence="2">UNC267MFSha1.1M11</strain>
    </source>
</reference>
<protein>
    <submittedName>
        <fullName evidence="1">Uncharacterized protein</fullName>
    </submittedName>
</protein>
<organism evidence="1 2">
    <name type="scientific">Mycolicibacterium fluoranthenivorans</name>
    <dbReference type="NCBI Taxonomy" id="258505"/>
    <lineage>
        <taxon>Bacteria</taxon>
        <taxon>Bacillati</taxon>
        <taxon>Actinomycetota</taxon>
        <taxon>Actinomycetes</taxon>
        <taxon>Mycobacteriales</taxon>
        <taxon>Mycobacteriaceae</taxon>
        <taxon>Mycolicibacterium</taxon>
    </lineage>
</organism>
<dbReference type="EMBL" id="FMUB01000006">
    <property type="protein sequence ID" value="SCX22201.1"/>
    <property type="molecule type" value="Genomic_DNA"/>
</dbReference>
<proteinExistence type="predicted"/>
<name>A0A1G4WFU9_9MYCO</name>